<dbReference type="Gene3D" id="2.40.420.20">
    <property type="match status" value="1"/>
</dbReference>
<accession>A0ABU3S6Y5</accession>
<dbReference type="EMBL" id="JAWDID010000014">
    <property type="protein sequence ID" value="MDU0340547.1"/>
    <property type="molecule type" value="Genomic_DNA"/>
</dbReference>
<evidence type="ECO:0000259" key="11">
    <source>
        <dbReference type="Pfam" id="PF25967"/>
    </source>
</evidence>
<protein>
    <submittedName>
        <fullName evidence="12">Efflux RND transporter periplasmic adaptor subunit</fullName>
    </submittedName>
</protein>
<gene>
    <name evidence="12" type="ORF">RKE40_11665</name>
</gene>
<evidence type="ECO:0000256" key="6">
    <source>
        <dbReference type="ARBA" id="ARBA00023136"/>
    </source>
</evidence>
<dbReference type="InterPro" id="IPR058626">
    <property type="entry name" value="MdtA-like_b-barrel"/>
</dbReference>
<dbReference type="Gene3D" id="2.40.50.100">
    <property type="match status" value="1"/>
</dbReference>
<keyword evidence="6" id="KW-0472">Membrane</keyword>
<dbReference type="Gene3D" id="2.40.30.170">
    <property type="match status" value="1"/>
</dbReference>
<proteinExistence type="inferred from homology"/>
<evidence type="ECO:0000256" key="1">
    <source>
        <dbReference type="ARBA" id="ARBA00004236"/>
    </source>
</evidence>
<evidence type="ECO:0000313" key="13">
    <source>
        <dbReference type="Proteomes" id="UP001254257"/>
    </source>
</evidence>
<dbReference type="Proteomes" id="UP001254257">
    <property type="component" value="Unassembled WGS sequence"/>
</dbReference>
<organism evidence="12 13">
    <name type="scientific">Bosea rubneri</name>
    <dbReference type="NCBI Taxonomy" id="3075434"/>
    <lineage>
        <taxon>Bacteria</taxon>
        <taxon>Pseudomonadati</taxon>
        <taxon>Pseudomonadota</taxon>
        <taxon>Alphaproteobacteria</taxon>
        <taxon>Hyphomicrobiales</taxon>
        <taxon>Boseaceae</taxon>
        <taxon>Bosea</taxon>
    </lineage>
</organism>
<feature type="region of interest" description="Disordered" evidence="7">
    <location>
        <begin position="381"/>
        <end position="406"/>
    </location>
</feature>
<evidence type="ECO:0000259" key="9">
    <source>
        <dbReference type="Pfam" id="PF25917"/>
    </source>
</evidence>
<comment type="similarity">
    <text evidence="2">Belongs to the membrane fusion protein (MFP) (TC 8.A.1) family.</text>
</comment>
<feature type="domain" description="Multidrug resistance protein MdtA-like barrel-sandwich hybrid" evidence="9">
    <location>
        <begin position="75"/>
        <end position="218"/>
    </location>
</feature>
<evidence type="ECO:0000256" key="5">
    <source>
        <dbReference type="ARBA" id="ARBA00022519"/>
    </source>
</evidence>
<keyword evidence="13" id="KW-1185">Reference proteome</keyword>
<evidence type="ECO:0000259" key="8">
    <source>
        <dbReference type="Pfam" id="PF25876"/>
    </source>
</evidence>
<dbReference type="RefSeq" id="WP_316018414.1">
    <property type="nucleotide sequence ID" value="NZ_JAWDID010000014.1"/>
</dbReference>
<dbReference type="Pfam" id="PF25944">
    <property type="entry name" value="Beta-barrel_RND"/>
    <property type="match status" value="1"/>
</dbReference>
<comment type="caution">
    <text evidence="12">The sequence shown here is derived from an EMBL/GenBank/DDBJ whole genome shotgun (WGS) entry which is preliminary data.</text>
</comment>
<dbReference type="Pfam" id="PF25917">
    <property type="entry name" value="BSH_RND"/>
    <property type="match status" value="1"/>
</dbReference>
<dbReference type="PANTHER" id="PTHR30469">
    <property type="entry name" value="MULTIDRUG RESISTANCE PROTEIN MDTA"/>
    <property type="match status" value="1"/>
</dbReference>
<feature type="domain" description="Multidrug resistance protein MdtA-like beta-barrel" evidence="10">
    <location>
        <begin position="222"/>
        <end position="305"/>
    </location>
</feature>
<dbReference type="Pfam" id="PF25876">
    <property type="entry name" value="HH_MFP_RND"/>
    <property type="match status" value="1"/>
</dbReference>
<feature type="domain" description="Multidrug resistance protein MdtA-like alpha-helical hairpin" evidence="8">
    <location>
        <begin position="116"/>
        <end position="185"/>
    </location>
</feature>
<feature type="domain" description="Multidrug resistance protein MdtA-like C-terminal permuted SH3" evidence="11">
    <location>
        <begin position="308"/>
        <end position="367"/>
    </location>
</feature>
<dbReference type="PANTHER" id="PTHR30469:SF12">
    <property type="entry name" value="MULTIDRUG RESISTANCE PROTEIN MDTA"/>
    <property type="match status" value="1"/>
</dbReference>
<keyword evidence="3" id="KW-0813">Transport</keyword>
<reference evidence="12 13" key="1">
    <citation type="submission" date="2023-09" db="EMBL/GenBank/DDBJ databases">
        <title>Whole genome shotgun sequencing (WGS) of Bosea sp. ZW T0_25, isolated from stored onions (Allium cepa).</title>
        <authorList>
            <person name="Stoll D.A."/>
            <person name="Huch M."/>
        </authorList>
    </citation>
    <scope>NUCLEOTIDE SEQUENCE [LARGE SCALE GENOMIC DNA]</scope>
    <source>
        <strain evidence="12 13">ZW T0_25</strain>
    </source>
</reference>
<keyword evidence="4" id="KW-1003">Cell membrane</keyword>
<dbReference type="Gene3D" id="1.10.287.470">
    <property type="entry name" value="Helix hairpin bin"/>
    <property type="match status" value="1"/>
</dbReference>
<dbReference type="Pfam" id="PF25967">
    <property type="entry name" value="RND-MFP_C"/>
    <property type="match status" value="1"/>
</dbReference>
<evidence type="ECO:0000256" key="4">
    <source>
        <dbReference type="ARBA" id="ARBA00022475"/>
    </source>
</evidence>
<dbReference type="InterPro" id="IPR058627">
    <property type="entry name" value="MdtA-like_C"/>
</dbReference>
<name>A0ABU3S6Y5_9HYPH</name>
<dbReference type="SUPFAM" id="SSF111369">
    <property type="entry name" value="HlyD-like secretion proteins"/>
    <property type="match status" value="1"/>
</dbReference>
<dbReference type="NCBIfam" id="TIGR01730">
    <property type="entry name" value="RND_mfp"/>
    <property type="match status" value="1"/>
</dbReference>
<evidence type="ECO:0000256" key="2">
    <source>
        <dbReference type="ARBA" id="ARBA00009477"/>
    </source>
</evidence>
<evidence type="ECO:0000256" key="7">
    <source>
        <dbReference type="SAM" id="MobiDB-lite"/>
    </source>
</evidence>
<evidence type="ECO:0000256" key="3">
    <source>
        <dbReference type="ARBA" id="ARBA00022448"/>
    </source>
</evidence>
<dbReference type="InterPro" id="IPR058624">
    <property type="entry name" value="MdtA-like_HH"/>
</dbReference>
<keyword evidence="5" id="KW-0997">Cell inner membrane</keyword>
<dbReference type="InterPro" id="IPR058625">
    <property type="entry name" value="MdtA-like_BSH"/>
</dbReference>
<comment type="subcellular location">
    <subcellularLocation>
        <location evidence="1">Cell membrane</location>
    </subcellularLocation>
</comment>
<evidence type="ECO:0000313" key="12">
    <source>
        <dbReference type="EMBL" id="MDU0340547.1"/>
    </source>
</evidence>
<evidence type="ECO:0000259" key="10">
    <source>
        <dbReference type="Pfam" id="PF25944"/>
    </source>
</evidence>
<sequence length="406" mass="42702">MPGSSPVLLVLLALVMLGYLGWRELGGDVPAGGPRAGAAGAEKVAAQKIPVTYAEAAKTDYPIYVRGLGSVSAFRTVTVKSRVDGAITKVLFKQGQIVRQGDPLVEIDKRPYQAVLDQAVAKKAQDEANLKNNQLILERYKSLAAKDFQSRENLDTQQALVEQLKAQIQGDQAAMDSARVNLDYATISSPITGRAGFRMIDPGNIVHATDTTGIVTITQLQPIAVEFTAPQDRLEAIAKAHDGGAVPVDAISSDGTRGLARGQLAAINNTVDMASGTIGLKARFDNLDNALWPGLSVNTRMRIDTLKQVVVIPTNGVMHGPSGLFAYVIGDDGKAITQPIEVGASDDERAVVVSGLSAEQKVVVAGQSRLQDGAVVHARPMPADAETPPAPGASAQNVPAAEQKAH</sequence>
<dbReference type="InterPro" id="IPR006143">
    <property type="entry name" value="RND_pump_MFP"/>
</dbReference>